<dbReference type="SMART" id="SM00365">
    <property type="entry name" value="LRR_SD22"/>
    <property type="match status" value="6"/>
</dbReference>
<feature type="signal peptide" evidence="4">
    <location>
        <begin position="1"/>
        <end position="15"/>
    </location>
</feature>
<keyword evidence="1" id="KW-0433">Leucine-rich repeat</keyword>
<evidence type="ECO:0000256" key="2">
    <source>
        <dbReference type="ARBA" id="ARBA00022737"/>
    </source>
</evidence>
<protein>
    <submittedName>
        <fullName evidence="5">Uncharacterized protein</fullName>
    </submittedName>
</protein>
<gene>
    <name evidence="5" type="ORF">OXX778_LOCUS9321</name>
</gene>
<dbReference type="AlphaFoldDB" id="A0A813WK46"/>
<sequence length="797" mass="92584">MLPIILIFFITLIDSSPNKQCPYPLCKTTYINSSFCSIYCSENTIPDPCLAKINQIDGFILNNVSYLKKDAFNNVDVNFLQLQNSDLKNVSELAFRVDKMSLKEFILDNTKLVDVNLDLNMNKNLKKLLLRSDQIESFRIILNQYLESIDLFNNIIENFEIIGGSYSKLTSINLNKNLLSTIKFPNLQNLSKLNLDGNLIRNTSCLNLDILIGLNDLSLGHNQIESIDFISLEKLTRLQIIFLNDNLLVDSANFFSLKYLLSLQLAGNKLKNIIADNFRGLDSLLNLDLSYNDIEFVQLNITSLTYLSLKGNRIKFFDSELLRCTVSNNSISELLDLVNFQSLKEIFLTKNRIKNLTYNLELFYNHSKIYLSNNLIENLPIFPKFENLLEIYLRNNKLSIIEKETFSNLNNLEILDLYGNMIFLIDPLAFSTNRKLRNLNLADNNLSIIPNLNKLENLEFIYLTNQSNRIELFDYDFDLSTNKILRIYLINNKLEYIHSKAFCSKKNVNLELYLDDINLLHNCMLNQFNGKNVSVISIEKANCLITKQAELNTINLNEKSECDNFDLVVDCDKIKNLKYDCNSNNLDYERETKWLYTVNSEFINNTQEIIYKCIENLFFQIKCSFIENSSFYFISQIYFCEKEQCFGIDNGDLYKKDFILKNFHIISLSKNTLVFYHVKTSTFFIAQKIGGYYFIILRAYKVILEKSSGFLFNGSIKNASHLNGINFSVFQIIDNDIERYNVRNSVYNFKKLLSLNESVFSPYLINFSFSIKCVFKFLVIGILFLQTFILYLNLNLG</sequence>
<dbReference type="SUPFAM" id="SSF52058">
    <property type="entry name" value="L domain-like"/>
    <property type="match status" value="1"/>
</dbReference>
<keyword evidence="2" id="KW-0677">Repeat</keyword>
<dbReference type="InterPro" id="IPR032675">
    <property type="entry name" value="LRR_dom_sf"/>
</dbReference>
<evidence type="ECO:0000313" key="6">
    <source>
        <dbReference type="Proteomes" id="UP000663879"/>
    </source>
</evidence>
<accession>A0A813WK46</accession>
<keyword evidence="3" id="KW-0472">Membrane</keyword>
<keyword evidence="3" id="KW-1133">Transmembrane helix</keyword>
<dbReference type="SUPFAM" id="SSF52075">
    <property type="entry name" value="Outer arm dynein light chain 1"/>
    <property type="match status" value="1"/>
</dbReference>
<dbReference type="SMART" id="SM00369">
    <property type="entry name" value="LRR_TYP"/>
    <property type="match status" value="6"/>
</dbReference>
<dbReference type="Pfam" id="PF13855">
    <property type="entry name" value="LRR_8"/>
    <property type="match status" value="2"/>
</dbReference>
<name>A0A813WK46_9BILA</name>
<evidence type="ECO:0000256" key="1">
    <source>
        <dbReference type="ARBA" id="ARBA00022614"/>
    </source>
</evidence>
<keyword evidence="6" id="KW-1185">Reference proteome</keyword>
<evidence type="ECO:0000256" key="4">
    <source>
        <dbReference type="SAM" id="SignalP"/>
    </source>
</evidence>
<evidence type="ECO:0000313" key="5">
    <source>
        <dbReference type="EMBL" id="CAF0858587.1"/>
    </source>
</evidence>
<dbReference type="Gene3D" id="3.80.10.10">
    <property type="entry name" value="Ribonuclease Inhibitor"/>
    <property type="match status" value="3"/>
</dbReference>
<keyword evidence="3" id="KW-0812">Transmembrane</keyword>
<feature type="transmembrane region" description="Helical" evidence="3">
    <location>
        <begin position="774"/>
        <end position="794"/>
    </location>
</feature>
<reference evidence="5" key="1">
    <citation type="submission" date="2021-02" db="EMBL/GenBank/DDBJ databases">
        <authorList>
            <person name="Nowell W R."/>
        </authorList>
    </citation>
    <scope>NUCLEOTIDE SEQUENCE</scope>
    <source>
        <strain evidence="5">Ploen Becks lab</strain>
    </source>
</reference>
<dbReference type="PROSITE" id="PS51450">
    <property type="entry name" value="LRR"/>
    <property type="match status" value="3"/>
</dbReference>
<dbReference type="EMBL" id="CAJNOC010001366">
    <property type="protein sequence ID" value="CAF0858587.1"/>
    <property type="molecule type" value="Genomic_DNA"/>
</dbReference>
<proteinExistence type="predicted"/>
<keyword evidence="4" id="KW-0732">Signal</keyword>
<evidence type="ECO:0000256" key="3">
    <source>
        <dbReference type="SAM" id="Phobius"/>
    </source>
</evidence>
<dbReference type="InterPro" id="IPR001611">
    <property type="entry name" value="Leu-rich_rpt"/>
</dbReference>
<feature type="chain" id="PRO_5033057144" evidence="4">
    <location>
        <begin position="16"/>
        <end position="797"/>
    </location>
</feature>
<dbReference type="Proteomes" id="UP000663879">
    <property type="component" value="Unassembled WGS sequence"/>
</dbReference>
<organism evidence="5 6">
    <name type="scientific">Brachionus calyciflorus</name>
    <dbReference type="NCBI Taxonomy" id="104777"/>
    <lineage>
        <taxon>Eukaryota</taxon>
        <taxon>Metazoa</taxon>
        <taxon>Spiralia</taxon>
        <taxon>Gnathifera</taxon>
        <taxon>Rotifera</taxon>
        <taxon>Eurotatoria</taxon>
        <taxon>Monogononta</taxon>
        <taxon>Pseudotrocha</taxon>
        <taxon>Ploima</taxon>
        <taxon>Brachionidae</taxon>
        <taxon>Brachionus</taxon>
    </lineage>
</organism>
<comment type="caution">
    <text evidence="5">The sequence shown here is derived from an EMBL/GenBank/DDBJ whole genome shotgun (WGS) entry which is preliminary data.</text>
</comment>
<dbReference type="InterPro" id="IPR003591">
    <property type="entry name" value="Leu-rich_rpt_typical-subtyp"/>
</dbReference>
<dbReference type="PANTHER" id="PTHR24366">
    <property type="entry name" value="IG(IMMUNOGLOBULIN) AND LRR(LEUCINE RICH REPEAT) DOMAINS"/>
    <property type="match status" value="1"/>
</dbReference>
<dbReference type="OrthoDB" id="694479at2759"/>